<comment type="caution">
    <text evidence="2">The sequence shown here is derived from an EMBL/GenBank/DDBJ whole genome shotgun (WGS) entry which is preliminary data.</text>
</comment>
<dbReference type="Gene3D" id="3.30.460.10">
    <property type="entry name" value="Beta Polymerase, domain 2"/>
    <property type="match status" value="1"/>
</dbReference>
<accession>U2EGN7</accession>
<evidence type="ECO:0000259" key="1">
    <source>
        <dbReference type="Pfam" id="PF01909"/>
    </source>
</evidence>
<evidence type="ECO:0000313" key="3">
    <source>
        <dbReference type="Proteomes" id="UP000006242"/>
    </source>
</evidence>
<sequence>MRLTDDQRNAIREEVARVFGPDARVRLFGSRVDDAARGGDIDLHIESEGDAADLLDQELRLHAHLLRRLGERRIDIVVHDGRSPLRAIDVQAQQTGVAL</sequence>
<dbReference type="InterPro" id="IPR043519">
    <property type="entry name" value="NT_sf"/>
</dbReference>
<protein>
    <submittedName>
        <fullName evidence="2">DNA polymerase beta-like region protein</fullName>
    </submittedName>
</protein>
<proteinExistence type="predicted"/>
<dbReference type="RefSeq" id="WP_006912597.1">
    <property type="nucleotide sequence ID" value="NZ_AFNV02000035.1"/>
</dbReference>
<reference evidence="2 3" key="2">
    <citation type="journal article" date="2013" name="PLoS ONE">
        <title>INDIGO - INtegrated Data Warehouse of MIcrobial GenOmes with Examples from the Red Sea Extremophiles.</title>
        <authorList>
            <person name="Alam I."/>
            <person name="Antunes A."/>
            <person name="Kamau A.A."/>
            <person name="Ba Alawi W."/>
            <person name="Kalkatawi M."/>
            <person name="Stingl U."/>
            <person name="Bajic V.B."/>
        </authorList>
    </citation>
    <scope>NUCLEOTIDE SEQUENCE [LARGE SCALE GENOMIC DNA]</scope>
    <source>
        <strain evidence="2 3">E1L3A</strain>
    </source>
</reference>
<keyword evidence="3" id="KW-1185">Reference proteome</keyword>
<evidence type="ECO:0000313" key="2">
    <source>
        <dbReference type="EMBL" id="ERJ17552.1"/>
    </source>
</evidence>
<name>U2EGN7_9GAMM</name>
<reference evidence="2 3" key="1">
    <citation type="journal article" date="2011" name="J. Bacteriol.">
        <title>Genome sequence of Salinisphaera shabanensis, a gammaproteobacterium from the harsh, variable environment of the brine-seawater interface of the Shaban Deep in the Red Sea.</title>
        <authorList>
            <person name="Antunes A."/>
            <person name="Alam I."/>
            <person name="Bajic V.B."/>
            <person name="Stingl U."/>
        </authorList>
    </citation>
    <scope>NUCLEOTIDE SEQUENCE [LARGE SCALE GENOMIC DNA]</scope>
    <source>
        <strain evidence="2 3">E1L3A</strain>
    </source>
</reference>
<dbReference type="eggNOG" id="COG1708">
    <property type="taxonomic scope" value="Bacteria"/>
</dbReference>
<dbReference type="OrthoDB" id="14556at2"/>
<dbReference type="Pfam" id="PF01909">
    <property type="entry name" value="NTP_transf_2"/>
    <property type="match status" value="1"/>
</dbReference>
<dbReference type="SUPFAM" id="SSF81301">
    <property type="entry name" value="Nucleotidyltransferase"/>
    <property type="match status" value="1"/>
</dbReference>
<gene>
    <name evidence="2" type="ORF">SSPSH_003657</name>
</gene>
<organism evidence="2 3">
    <name type="scientific">Salinisphaera shabanensis E1L3A</name>
    <dbReference type="NCBI Taxonomy" id="1033802"/>
    <lineage>
        <taxon>Bacteria</taxon>
        <taxon>Pseudomonadati</taxon>
        <taxon>Pseudomonadota</taxon>
        <taxon>Gammaproteobacteria</taxon>
        <taxon>Salinisphaerales</taxon>
        <taxon>Salinisphaeraceae</taxon>
        <taxon>Salinisphaera</taxon>
    </lineage>
</organism>
<dbReference type="AlphaFoldDB" id="U2EGN7"/>
<feature type="domain" description="Polymerase nucleotidyl transferase" evidence="1">
    <location>
        <begin position="10"/>
        <end position="79"/>
    </location>
</feature>
<dbReference type="GO" id="GO:0016779">
    <property type="term" value="F:nucleotidyltransferase activity"/>
    <property type="evidence" value="ECO:0007669"/>
    <property type="project" value="InterPro"/>
</dbReference>
<dbReference type="Proteomes" id="UP000006242">
    <property type="component" value="Unassembled WGS sequence"/>
</dbReference>
<dbReference type="EMBL" id="AFNV02000035">
    <property type="protein sequence ID" value="ERJ17552.1"/>
    <property type="molecule type" value="Genomic_DNA"/>
</dbReference>
<dbReference type="STRING" id="1033802.SSPSH_003657"/>
<dbReference type="InterPro" id="IPR002934">
    <property type="entry name" value="Polymerase_NTP_transf_dom"/>
</dbReference>